<dbReference type="PANTHER" id="PTHR47021">
    <property type="entry name" value="ADP-RIBOSYLATION FACTOR GTPASE-ACTIVATING PROTEIN AGD6-RELATED"/>
    <property type="match status" value="1"/>
</dbReference>
<dbReference type="Proteomes" id="UP001231189">
    <property type="component" value="Unassembled WGS sequence"/>
</dbReference>
<feature type="compositionally biased region" description="Polar residues" evidence="1">
    <location>
        <begin position="55"/>
        <end position="84"/>
    </location>
</feature>
<name>A0AAD8WTS8_LOLMU</name>
<dbReference type="EMBL" id="JAUUTY010000002">
    <property type="protein sequence ID" value="KAK1680385.1"/>
    <property type="molecule type" value="Genomic_DNA"/>
</dbReference>
<evidence type="ECO:0000313" key="2">
    <source>
        <dbReference type="EMBL" id="KAK1680385.1"/>
    </source>
</evidence>
<dbReference type="AlphaFoldDB" id="A0AAD8WTS8"/>
<feature type="region of interest" description="Disordered" evidence="1">
    <location>
        <begin position="1"/>
        <end position="126"/>
    </location>
</feature>
<evidence type="ECO:0000256" key="1">
    <source>
        <dbReference type="SAM" id="MobiDB-lite"/>
    </source>
</evidence>
<accession>A0AAD8WTS8</accession>
<protein>
    <submittedName>
        <fullName evidence="2">Uncharacterized protein</fullName>
    </submittedName>
</protein>
<proteinExistence type="predicted"/>
<comment type="caution">
    <text evidence="2">The sequence shown here is derived from an EMBL/GenBank/DDBJ whole genome shotgun (WGS) entry which is preliminary data.</text>
</comment>
<dbReference type="GO" id="GO:0016192">
    <property type="term" value="P:vesicle-mediated transport"/>
    <property type="evidence" value="ECO:0007669"/>
    <property type="project" value="InterPro"/>
</dbReference>
<dbReference type="PANTHER" id="PTHR47021:SF4">
    <property type="entry name" value="ADP-RIBOSYLATION FACTOR GTPASE-ACTIVATING PROTEIN AGD6-RELATED"/>
    <property type="match status" value="1"/>
</dbReference>
<feature type="compositionally biased region" description="Gly residues" evidence="1">
    <location>
        <begin position="34"/>
        <end position="43"/>
    </location>
</feature>
<gene>
    <name evidence="2" type="ORF">QYE76_041233</name>
</gene>
<dbReference type="InterPro" id="IPR044519">
    <property type="entry name" value="ARF_GAP_AGD6/7"/>
</dbReference>
<sequence>MEAGRNDRLNAFLAARGVPKETPHVTKKPPLPAGEGGGGGGGWDDWDDEVRPDMRQNQSAGSFRNSGAYSGRQPTRSRSTQDMYTKQELEASAASKEDFFARRMEENESKPQGIPPSLPRWQVRRL</sequence>
<evidence type="ECO:0000313" key="3">
    <source>
        <dbReference type="Proteomes" id="UP001231189"/>
    </source>
</evidence>
<dbReference type="GO" id="GO:0005096">
    <property type="term" value="F:GTPase activator activity"/>
    <property type="evidence" value="ECO:0007669"/>
    <property type="project" value="InterPro"/>
</dbReference>
<reference evidence="2" key="1">
    <citation type="submission" date="2023-07" db="EMBL/GenBank/DDBJ databases">
        <title>A chromosome-level genome assembly of Lolium multiflorum.</title>
        <authorList>
            <person name="Chen Y."/>
            <person name="Copetti D."/>
            <person name="Kolliker R."/>
            <person name="Studer B."/>
        </authorList>
    </citation>
    <scope>NUCLEOTIDE SEQUENCE</scope>
    <source>
        <strain evidence="2">02402/16</strain>
        <tissue evidence="2">Leaf</tissue>
    </source>
</reference>
<feature type="compositionally biased region" description="Basic and acidic residues" evidence="1">
    <location>
        <begin position="85"/>
        <end position="109"/>
    </location>
</feature>
<organism evidence="2 3">
    <name type="scientific">Lolium multiflorum</name>
    <name type="common">Italian ryegrass</name>
    <name type="synonym">Lolium perenne subsp. multiflorum</name>
    <dbReference type="NCBI Taxonomy" id="4521"/>
    <lineage>
        <taxon>Eukaryota</taxon>
        <taxon>Viridiplantae</taxon>
        <taxon>Streptophyta</taxon>
        <taxon>Embryophyta</taxon>
        <taxon>Tracheophyta</taxon>
        <taxon>Spermatophyta</taxon>
        <taxon>Magnoliopsida</taxon>
        <taxon>Liliopsida</taxon>
        <taxon>Poales</taxon>
        <taxon>Poaceae</taxon>
        <taxon>BOP clade</taxon>
        <taxon>Pooideae</taxon>
        <taxon>Poodae</taxon>
        <taxon>Poeae</taxon>
        <taxon>Poeae Chloroplast Group 2 (Poeae type)</taxon>
        <taxon>Loliodinae</taxon>
        <taxon>Loliinae</taxon>
        <taxon>Lolium</taxon>
    </lineage>
</organism>
<keyword evidence="3" id="KW-1185">Reference proteome</keyword>